<comment type="function">
    <text evidence="14">Catalyzes the transfer of a lysyl group from L-lysyl-tRNA(Lys) to membrane-bound phosphatidylglycerol (PG), which produces lysylphosphatidylglycerol (LPG), a major component of the bacterial membrane with a positive net charge. LPG synthesis contributes to bacterial virulence as it is involved in the resistance mechanism against cationic antimicrobial peptides (CAMP) produces by the host's immune system (defensins, cathelicidins) and by the competing microorganisms.</text>
</comment>
<dbReference type="RefSeq" id="WP_057974241.1">
    <property type="nucleotide sequence ID" value="NZ_AZDI01000005.1"/>
</dbReference>
<keyword evidence="5" id="KW-1003">Cell membrane</keyword>
<dbReference type="NCBIfam" id="NF033480">
    <property type="entry name" value="bifunc_MprF"/>
    <property type="match status" value="1"/>
</dbReference>
<dbReference type="PANTHER" id="PTHR34697:SF2">
    <property type="entry name" value="PHOSPHATIDYLGLYCEROL LYSYLTRANSFERASE"/>
    <property type="match status" value="1"/>
</dbReference>
<comment type="caution">
    <text evidence="16">The sequence shown here is derived from an EMBL/GenBank/DDBJ whole genome shotgun (WGS) entry which is preliminary data.</text>
</comment>
<dbReference type="GO" id="GO:0046677">
    <property type="term" value="P:response to antibiotic"/>
    <property type="evidence" value="ECO:0007669"/>
    <property type="project" value="UniProtKB-KW"/>
</dbReference>
<proteinExistence type="inferred from homology"/>
<evidence type="ECO:0000313" key="16">
    <source>
        <dbReference type="EMBL" id="KRK45723.1"/>
    </source>
</evidence>
<dbReference type="PATRIC" id="fig|1423719.4.peg.1203"/>
<evidence type="ECO:0000256" key="13">
    <source>
        <dbReference type="ARBA" id="ARBA00047540"/>
    </source>
</evidence>
<comment type="catalytic activity">
    <reaction evidence="13 14">
        <text>L-lysyl-tRNA(Lys) + a 1,2-diacyl-sn-glycero-3-phospho-(1'-sn-glycerol) = a 1,2-diacyl-sn-glycero-3-phospho-1'-(3'-O-L-lysyl)-sn-glycerol + tRNA(Lys)</text>
        <dbReference type="Rhea" id="RHEA:10668"/>
        <dbReference type="Rhea" id="RHEA-COMP:9696"/>
        <dbReference type="Rhea" id="RHEA-COMP:9697"/>
        <dbReference type="ChEBI" id="CHEBI:64716"/>
        <dbReference type="ChEBI" id="CHEBI:75792"/>
        <dbReference type="ChEBI" id="CHEBI:78442"/>
        <dbReference type="ChEBI" id="CHEBI:78529"/>
        <dbReference type="EC" id="2.3.2.3"/>
    </reaction>
</comment>
<keyword evidence="9 14" id="KW-0443">Lipid metabolism</keyword>
<dbReference type="EC" id="2.3.2.3" evidence="3 14"/>
<feature type="transmembrane region" description="Helical" evidence="14">
    <location>
        <begin position="206"/>
        <end position="226"/>
    </location>
</feature>
<evidence type="ECO:0000256" key="7">
    <source>
        <dbReference type="ARBA" id="ARBA00022692"/>
    </source>
</evidence>
<feature type="domain" description="Phosphatidylglycerol lysyltransferase C-terminal" evidence="15">
    <location>
        <begin position="532"/>
        <end position="825"/>
    </location>
</feature>
<comment type="similarity">
    <text evidence="2 14">Belongs to the LPG synthase family.</text>
</comment>
<dbReference type="Pfam" id="PF03706">
    <property type="entry name" value="LPG_synthase_TM"/>
    <property type="match status" value="1"/>
</dbReference>
<feature type="transmembrane region" description="Helical" evidence="14">
    <location>
        <begin position="417"/>
        <end position="436"/>
    </location>
</feature>
<feature type="transmembrane region" description="Helical" evidence="14">
    <location>
        <begin position="169"/>
        <end position="186"/>
    </location>
</feature>
<keyword evidence="10 14" id="KW-0472">Membrane</keyword>
<dbReference type="Pfam" id="PF09924">
    <property type="entry name" value="LPG_synthase_C"/>
    <property type="match status" value="1"/>
</dbReference>
<evidence type="ECO:0000313" key="17">
    <source>
        <dbReference type="Proteomes" id="UP000051450"/>
    </source>
</evidence>
<dbReference type="STRING" id="1423719.FC66_GL001182"/>
<dbReference type="PANTHER" id="PTHR34697">
    <property type="entry name" value="PHOSPHATIDYLGLYCEROL LYSYLTRANSFERASE"/>
    <property type="match status" value="1"/>
</dbReference>
<evidence type="ECO:0000256" key="5">
    <source>
        <dbReference type="ARBA" id="ARBA00022475"/>
    </source>
</evidence>
<evidence type="ECO:0000256" key="3">
    <source>
        <dbReference type="ARBA" id="ARBA00012014"/>
    </source>
</evidence>
<dbReference type="AlphaFoldDB" id="A0A0R1HHE8"/>
<feature type="transmembrane region" description="Helical" evidence="14">
    <location>
        <begin position="363"/>
        <end position="382"/>
    </location>
</feature>
<dbReference type="GO" id="GO:0005886">
    <property type="term" value="C:plasma membrane"/>
    <property type="evidence" value="ECO:0007669"/>
    <property type="project" value="UniProtKB-SubCell"/>
</dbReference>
<feature type="transmembrane region" description="Helical" evidence="14">
    <location>
        <begin position="238"/>
        <end position="259"/>
    </location>
</feature>
<dbReference type="GO" id="GO:0006629">
    <property type="term" value="P:lipid metabolic process"/>
    <property type="evidence" value="ECO:0007669"/>
    <property type="project" value="UniProtKB-KW"/>
</dbReference>
<evidence type="ECO:0000256" key="4">
    <source>
        <dbReference type="ARBA" id="ARBA00021546"/>
    </source>
</evidence>
<keyword evidence="11 14" id="KW-0046">Antibiotic resistance</keyword>
<dbReference type="InterPro" id="IPR016181">
    <property type="entry name" value="Acyl_CoA_acyltransferase"/>
</dbReference>
<comment type="subcellular location">
    <subcellularLocation>
        <location evidence="1 14">Cell membrane</location>
        <topology evidence="1 14">Multi-pass membrane protein</topology>
    </subcellularLocation>
</comment>
<keyword evidence="7 14" id="KW-0812">Transmembrane</keyword>
<evidence type="ECO:0000256" key="12">
    <source>
        <dbReference type="ARBA" id="ARBA00031899"/>
    </source>
</evidence>
<feature type="transmembrane region" description="Helical" evidence="14">
    <location>
        <begin position="133"/>
        <end position="157"/>
    </location>
</feature>
<keyword evidence="17" id="KW-1185">Reference proteome</keyword>
<evidence type="ECO:0000256" key="14">
    <source>
        <dbReference type="RuleBase" id="RU363042"/>
    </source>
</evidence>
<evidence type="ECO:0000256" key="9">
    <source>
        <dbReference type="ARBA" id="ARBA00023098"/>
    </source>
</evidence>
<name>A0A0R1HHE8_9LACO</name>
<accession>A0A0R1HHE8</accession>
<feature type="transmembrane region" description="Helical" evidence="14">
    <location>
        <begin position="448"/>
        <end position="470"/>
    </location>
</feature>
<dbReference type="OrthoDB" id="145485at2"/>
<feature type="transmembrane region" description="Helical" evidence="14">
    <location>
        <begin position="92"/>
        <end position="113"/>
    </location>
</feature>
<evidence type="ECO:0000256" key="8">
    <source>
        <dbReference type="ARBA" id="ARBA00022989"/>
    </source>
</evidence>
<feature type="transmembrane region" description="Helical" evidence="14">
    <location>
        <begin position="324"/>
        <end position="343"/>
    </location>
</feature>
<protein>
    <recommendedName>
        <fullName evidence="4 14">Phosphatidylglycerol lysyltransferase</fullName>
        <ecNumber evidence="3 14">2.3.2.3</ecNumber>
    </recommendedName>
    <alternativeName>
        <fullName evidence="12 14">Lysylphosphatidylglycerol synthase</fullName>
    </alternativeName>
</protein>
<dbReference type="GO" id="GO:0050071">
    <property type="term" value="F:phosphatidylglycerol lysyltransferase activity"/>
    <property type="evidence" value="ECO:0007669"/>
    <property type="project" value="UniProtKB-EC"/>
</dbReference>
<feature type="transmembrane region" description="Helical" evidence="14">
    <location>
        <begin position="490"/>
        <end position="512"/>
    </location>
</feature>
<evidence type="ECO:0000256" key="1">
    <source>
        <dbReference type="ARBA" id="ARBA00004651"/>
    </source>
</evidence>
<evidence type="ECO:0000259" key="15">
    <source>
        <dbReference type="Pfam" id="PF09924"/>
    </source>
</evidence>
<dbReference type="InterPro" id="IPR024320">
    <property type="entry name" value="LPG_synthase_C"/>
</dbReference>
<sequence>MKKIISTSNEFIKKRLTAIKLLFILSVLIFVIIEVGRIFKDINGNQVRQSLESQSTESIILMLVIGFIAVLPMMVYDFVMVKFLPEKYSWRYILQSGWITNTITNIAGFGGLLGASLRANFYSKNASKKQVLFAISKIALFLVAGLSLYCWVSLGMIFGLNIGPQFGQYWVWLLLGGLYFPIVFIITKTKDSEFFADLTLGRELTLILGSSLEWGSAGLFFIYIGFMMNVDTSSLVAVFPLFIIASIIGVVSMIPGGLGSFDVFMILGLQTLGVNDGTAVIWLLFYRLFYYIFPFLVGVALFIKDSGSRINEYLKGLPVMLLSRVAHLILVLFFYVTGVVLLLASTVPEFTYANPIIRQLYPYTFYFIHQMSNIFLAFLMIGIGRGIESKVKRAYWPMVIFVVMGIINTLWHDFSISLLIFLSIILICALLSKQIFYRERFEYSWGRLLIDGSIFAGTFILYTIVGFFNMPEFHYTGKVPDVFLFPSEKIWLSGFLGLLLAVVILWVTFTYLSRKDKRFCEQEFPADRVKNVIDTYGGNEVSHLAYLRDKNVYFYQNEGQDEVFFLYQKKSNKLVVMGEPVGNPEFIRAAIDKFIVDADVEGMELVFYEVDAQLTMMLHEVGFDFIKTGEEGFVRVAEIELAGKKRRSERALMNKFEREHYTFAMIEPPYSKETIQELKEISDSWLKGQSEKGFSLGFFDEYYLNQAPIAVINDVEGHKVAFATMMPTGNHEVLSIDLMRYNRETAPSGIMDKIFISLFQQAKEDGYEFFDMGMAPLSNVGASKFSFVEEKTAHLIYEYGYRFYGFQGLKKYKDKYVTEWHPKYISFRKRSSIAFTLLQILAVVNQKRVSSKKAKTPIFILKNFLRNSR</sequence>
<evidence type="ECO:0000256" key="10">
    <source>
        <dbReference type="ARBA" id="ARBA00023136"/>
    </source>
</evidence>
<evidence type="ECO:0000256" key="6">
    <source>
        <dbReference type="ARBA" id="ARBA00022679"/>
    </source>
</evidence>
<dbReference type="InterPro" id="IPR022791">
    <property type="entry name" value="L-PG_synthase/AglD"/>
</dbReference>
<feature type="transmembrane region" description="Helical" evidence="14">
    <location>
        <begin position="279"/>
        <end position="303"/>
    </location>
</feature>
<keyword evidence="6 14" id="KW-0808">Transferase</keyword>
<keyword evidence="8 14" id="KW-1133">Transmembrane helix</keyword>
<feature type="transmembrane region" description="Helical" evidence="14">
    <location>
        <begin position="59"/>
        <end position="80"/>
    </location>
</feature>
<dbReference type="GO" id="GO:0055091">
    <property type="term" value="P:phospholipid homeostasis"/>
    <property type="evidence" value="ECO:0007669"/>
    <property type="project" value="TreeGrafter"/>
</dbReference>
<reference evidence="16 17" key="1">
    <citation type="journal article" date="2015" name="Genome Announc.">
        <title>Expanding the biotechnology potential of lactobacilli through comparative genomics of 213 strains and associated genera.</title>
        <authorList>
            <person name="Sun Z."/>
            <person name="Harris H.M."/>
            <person name="McCann A."/>
            <person name="Guo C."/>
            <person name="Argimon S."/>
            <person name="Zhang W."/>
            <person name="Yang X."/>
            <person name="Jeffery I.B."/>
            <person name="Cooney J.C."/>
            <person name="Kagawa T.F."/>
            <person name="Liu W."/>
            <person name="Song Y."/>
            <person name="Salvetti E."/>
            <person name="Wrobel A."/>
            <person name="Rasinkangas P."/>
            <person name="Parkhill J."/>
            <person name="Rea M.C."/>
            <person name="O'Sullivan O."/>
            <person name="Ritari J."/>
            <person name="Douillard F.P."/>
            <person name="Paul Ross R."/>
            <person name="Yang R."/>
            <person name="Briner A.E."/>
            <person name="Felis G.E."/>
            <person name="de Vos W.M."/>
            <person name="Barrangou R."/>
            <person name="Klaenhammer T.R."/>
            <person name="Caufield P.W."/>
            <person name="Cui Y."/>
            <person name="Zhang H."/>
            <person name="O'Toole P.W."/>
        </authorList>
    </citation>
    <scope>NUCLEOTIDE SEQUENCE [LARGE SCALE GENOMIC DNA]</scope>
    <source>
        <strain evidence="16 17">DSM 15638</strain>
    </source>
</reference>
<dbReference type="EMBL" id="AZDI01000005">
    <property type="protein sequence ID" value="KRK45723.1"/>
    <property type="molecule type" value="Genomic_DNA"/>
</dbReference>
<evidence type="ECO:0000256" key="11">
    <source>
        <dbReference type="ARBA" id="ARBA00023251"/>
    </source>
</evidence>
<dbReference type="InterPro" id="IPR051211">
    <property type="entry name" value="PG_lysyltransferase"/>
</dbReference>
<organism evidence="16 17">
    <name type="scientific">Dellaglioa algida DSM 15638</name>
    <dbReference type="NCBI Taxonomy" id="1423719"/>
    <lineage>
        <taxon>Bacteria</taxon>
        <taxon>Bacillati</taxon>
        <taxon>Bacillota</taxon>
        <taxon>Bacilli</taxon>
        <taxon>Lactobacillales</taxon>
        <taxon>Lactobacillaceae</taxon>
        <taxon>Dellaglioa</taxon>
    </lineage>
</organism>
<feature type="transmembrane region" description="Helical" evidence="14">
    <location>
        <begin position="394"/>
        <end position="411"/>
    </location>
</feature>
<feature type="transmembrane region" description="Helical" evidence="14">
    <location>
        <begin position="21"/>
        <end position="39"/>
    </location>
</feature>
<dbReference type="Proteomes" id="UP000051450">
    <property type="component" value="Unassembled WGS sequence"/>
</dbReference>
<gene>
    <name evidence="14" type="primary">mprF</name>
    <name evidence="16" type="ORF">FC66_GL001182</name>
</gene>
<evidence type="ECO:0000256" key="2">
    <source>
        <dbReference type="ARBA" id="ARBA00008627"/>
    </source>
</evidence>
<dbReference type="SUPFAM" id="SSF55729">
    <property type="entry name" value="Acyl-CoA N-acyltransferases (Nat)"/>
    <property type="match status" value="1"/>
</dbReference>